<name>E4WLK3_PHODD</name>
<sequence length="48" mass="5607">MASRRCFVIKKILITAKIQIQSESLLLPKQADFEQKNWTTTLLQIFVI</sequence>
<gene>
    <name evidence="1" type="primary">orf155</name>
</gene>
<dbReference type="EMBL" id="FN597600">
    <property type="protein sequence ID" value="CBX86921.1"/>
    <property type="molecule type" value="Genomic_DNA"/>
</dbReference>
<dbReference type="AlphaFoldDB" id="E4WLK3"/>
<reference evidence="1" key="1">
    <citation type="submission" date="2009-11" db="EMBL/GenBank/DDBJ databases">
        <title>Identification of virulence genes in Photobacterium damselae subsp. damselae by Supression Subtractive hybridization: damselysin toxin is encoded on a large conjugative plasmid.</title>
        <authorList>
            <person name="Rivas A.J."/>
            <person name="Lemos M.L."/>
            <person name="Osorio C.R."/>
        </authorList>
    </citation>
    <scope>NUCLEOTIDE SEQUENCE [LARGE SCALE GENOMIC DNA]</scope>
    <source>
        <strain evidence="1">RM71</strain>
        <plasmid evidence="1">pPHDD1</plasmid>
    </source>
</reference>
<organism evidence="1">
    <name type="scientific">Photobacterium damselae subsp. damselae</name>
    <name type="common">Listonella damsela</name>
    <dbReference type="NCBI Taxonomy" id="85581"/>
    <lineage>
        <taxon>Bacteria</taxon>
        <taxon>Pseudomonadati</taxon>
        <taxon>Pseudomonadota</taxon>
        <taxon>Gammaproteobacteria</taxon>
        <taxon>Vibrionales</taxon>
        <taxon>Vibrionaceae</taxon>
        <taxon>Photobacterium</taxon>
    </lineage>
</organism>
<proteinExistence type="predicted"/>
<protein>
    <submittedName>
        <fullName evidence="1">Uncharacterized protein</fullName>
    </submittedName>
</protein>
<evidence type="ECO:0000313" key="1">
    <source>
        <dbReference type="EMBL" id="CBX86921.1"/>
    </source>
</evidence>
<geneLocation type="plasmid" evidence="1">
    <name>pPHDD1</name>
</geneLocation>
<keyword evidence="1" id="KW-0614">Plasmid</keyword>
<accession>E4WLK3</accession>